<feature type="domain" description="Histidine kinase" evidence="6">
    <location>
        <begin position="89"/>
        <end position="314"/>
    </location>
</feature>
<comment type="catalytic activity">
    <reaction evidence="1">
        <text>ATP + protein L-histidine = ADP + protein N-phospho-L-histidine.</text>
        <dbReference type="EC" id="2.7.13.3"/>
    </reaction>
</comment>
<dbReference type="AlphaFoldDB" id="A0A1V1PB94"/>
<proteinExistence type="predicted"/>
<dbReference type="SMART" id="SM00388">
    <property type="entry name" value="HisKA"/>
    <property type="match status" value="1"/>
</dbReference>
<evidence type="ECO:0000313" key="9">
    <source>
        <dbReference type="Proteomes" id="UP000189670"/>
    </source>
</evidence>
<dbReference type="InterPro" id="IPR011006">
    <property type="entry name" value="CheY-like_superfamily"/>
</dbReference>
<dbReference type="InterPro" id="IPR036890">
    <property type="entry name" value="HATPase_C_sf"/>
</dbReference>
<feature type="modified residue" description="4-aspartylphosphate" evidence="4">
    <location>
        <position position="386"/>
    </location>
</feature>
<dbReference type="SMART" id="SM00387">
    <property type="entry name" value="HATPase_c"/>
    <property type="match status" value="1"/>
</dbReference>
<dbReference type="PROSITE" id="PS50109">
    <property type="entry name" value="HIS_KIN"/>
    <property type="match status" value="1"/>
</dbReference>
<dbReference type="PRINTS" id="PR00344">
    <property type="entry name" value="BCTRLSENSOR"/>
</dbReference>
<dbReference type="GO" id="GO:0000155">
    <property type="term" value="F:phosphorelay sensor kinase activity"/>
    <property type="evidence" value="ECO:0007669"/>
    <property type="project" value="InterPro"/>
</dbReference>
<comment type="caution">
    <text evidence="8">The sequence shown here is derived from an EMBL/GenBank/DDBJ whole genome shotgun (WGS) entry which is preliminary data.</text>
</comment>
<dbReference type="InterPro" id="IPR003661">
    <property type="entry name" value="HisK_dim/P_dom"/>
</dbReference>
<dbReference type="PANTHER" id="PTHR43065">
    <property type="entry name" value="SENSOR HISTIDINE KINASE"/>
    <property type="match status" value="1"/>
</dbReference>
<evidence type="ECO:0000259" key="6">
    <source>
        <dbReference type="PROSITE" id="PS50109"/>
    </source>
</evidence>
<sequence>MFACYSRELNERTNFYLARLLDIEREKVSAANLALEKRVKERTVQLEKTNTELLNEIEANKKAEKEKKFLESELRQAQKMQAIGTLAGGIAHDFNNILFPIFAYVQMAINETSEDNKVQRYLKRVMGSAERAKDLVQQILMFARKGDQEKKPLHIQPVVKEALKLLRASIPANIEISQQIAKRSAPVLGSAIQLHQVIMNLCTNAYHAIQEKDTGCIDVQVYEQTVDSTNIAQFPNIKPGKYLCLTVKDTGIGMDESIRQQIFDPFFTTKEPGKGTGMGLSVVHGIVIDHGGYIYVQSDTSIGTQFFVLFPCIGGDLVKKEQNDTTASFKGSGEHILLVDDELDVVKALEHMLIKLGYRVTSHLSSENTLKTFQQNPNDFDLLLTDQTMPQMTGMALSKKVLQIRPDLPVIISSGYSKQLTQESMDAIGIKAFILKPITLKELGSIIKRHIICRKAKE</sequence>
<dbReference type="InterPro" id="IPR004358">
    <property type="entry name" value="Sig_transdc_His_kin-like_C"/>
</dbReference>
<dbReference type="Gene3D" id="3.40.50.2300">
    <property type="match status" value="1"/>
</dbReference>
<dbReference type="PANTHER" id="PTHR43065:SF42">
    <property type="entry name" value="TWO-COMPONENT SENSOR PPRA"/>
    <property type="match status" value="1"/>
</dbReference>
<dbReference type="Pfam" id="PF02518">
    <property type="entry name" value="HATPase_c"/>
    <property type="match status" value="1"/>
</dbReference>
<dbReference type="EC" id="2.7.13.3" evidence="2"/>
<keyword evidence="8" id="KW-0808">Transferase</keyword>
<keyword evidence="5" id="KW-0175">Coiled coil</keyword>
<evidence type="ECO:0000259" key="7">
    <source>
        <dbReference type="PROSITE" id="PS50110"/>
    </source>
</evidence>
<dbReference type="SMART" id="SM00448">
    <property type="entry name" value="REC"/>
    <property type="match status" value="1"/>
</dbReference>
<dbReference type="SUPFAM" id="SSF55874">
    <property type="entry name" value="ATPase domain of HSP90 chaperone/DNA topoisomerase II/histidine kinase"/>
    <property type="match status" value="1"/>
</dbReference>
<dbReference type="PROSITE" id="PS50110">
    <property type="entry name" value="RESPONSE_REGULATORY"/>
    <property type="match status" value="1"/>
</dbReference>
<name>A0A1V1PB94_9BACT</name>
<evidence type="ECO:0000256" key="5">
    <source>
        <dbReference type="SAM" id="Coils"/>
    </source>
</evidence>
<gene>
    <name evidence="8" type="ORF">OMM_01998</name>
</gene>
<evidence type="ECO:0000256" key="3">
    <source>
        <dbReference type="ARBA" id="ARBA00022553"/>
    </source>
</evidence>
<dbReference type="SUPFAM" id="SSF47384">
    <property type="entry name" value="Homodimeric domain of signal transducing histidine kinase"/>
    <property type="match status" value="1"/>
</dbReference>
<accession>A0A1V1PB94</accession>
<dbReference type="InterPro" id="IPR036097">
    <property type="entry name" value="HisK_dim/P_sf"/>
</dbReference>
<dbReference type="CDD" id="cd00082">
    <property type="entry name" value="HisKA"/>
    <property type="match status" value="1"/>
</dbReference>
<dbReference type="Pfam" id="PF00072">
    <property type="entry name" value="Response_reg"/>
    <property type="match status" value="1"/>
</dbReference>
<dbReference type="InterPro" id="IPR005467">
    <property type="entry name" value="His_kinase_dom"/>
</dbReference>
<keyword evidence="8" id="KW-0418">Kinase</keyword>
<dbReference type="EMBL" id="ATBP01000187">
    <property type="protein sequence ID" value="ETR72068.1"/>
    <property type="molecule type" value="Genomic_DNA"/>
</dbReference>
<organism evidence="8 9">
    <name type="scientific">Candidatus Magnetoglobus multicellularis str. Araruama</name>
    <dbReference type="NCBI Taxonomy" id="890399"/>
    <lineage>
        <taxon>Bacteria</taxon>
        <taxon>Pseudomonadati</taxon>
        <taxon>Thermodesulfobacteriota</taxon>
        <taxon>Desulfobacteria</taxon>
        <taxon>Desulfobacterales</taxon>
        <taxon>Desulfobacteraceae</taxon>
        <taxon>Candidatus Magnetoglobus</taxon>
    </lineage>
</organism>
<evidence type="ECO:0000313" key="8">
    <source>
        <dbReference type="EMBL" id="ETR72068.1"/>
    </source>
</evidence>
<dbReference type="Gene3D" id="1.10.287.130">
    <property type="match status" value="1"/>
</dbReference>
<dbReference type="SUPFAM" id="SSF52172">
    <property type="entry name" value="CheY-like"/>
    <property type="match status" value="1"/>
</dbReference>
<evidence type="ECO:0000256" key="4">
    <source>
        <dbReference type="PROSITE-ProRule" id="PRU00169"/>
    </source>
</evidence>
<evidence type="ECO:0000256" key="1">
    <source>
        <dbReference type="ARBA" id="ARBA00000085"/>
    </source>
</evidence>
<feature type="coiled-coil region" evidence="5">
    <location>
        <begin position="46"/>
        <end position="80"/>
    </location>
</feature>
<dbReference type="InterPro" id="IPR003594">
    <property type="entry name" value="HATPase_dom"/>
</dbReference>
<dbReference type="Pfam" id="PF00512">
    <property type="entry name" value="HisKA"/>
    <property type="match status" value="1"/>
</dbReference>
<dbReference type="InterPro" id="IPR001789">
    <property type="entry name" value="Sig_transdc_resp-reg_receiver"/>
</dbReference>
<feature type="domain" description="Response regulatory" evidence="7">
    <location>
        <begin position="335"/>
        <end position="451"/>
    </location>
</feature>
<evidence type="ECO:0000256" key="2">
    <source>
        <dbReference type="ARBA" id="ARBA00012438"/>
    </source>
</evidence>
<keyword evidence="3 4" id="KW-0597">Phosphoprotein</keyword>
<protein>
    <recommendedName>
        <fullName evidence="2">histidine kinase</fullName>
        <ecNumber evidence="2">2.7.13.3</ecNumber>
    </recommendedName>
</protein>
<dbReference type="Proteomes" id="UP000189670">
    <property type="component" value="Unassembled WGS sequence"/>
</dbReference>
<reference evidence="9" key="1">
    <citation type="submission" date="2012-11" db="EMBL/GenBank/DDBJ databases">
        <authorList>
            <person name="Lucero-Rivera Y.E."/>
            <person name="Tovar-Ramirez D."/>
        </authorList>
    </citation>
    <scope>NUCLEOTIDE SEQUENCE [LARGE SCALE GENOMIC DNA]</scope>
    <source>
        <strain evidence="9">Araruama</strain>
    </source>
</reference>
<dbReference type="Gene3D" id="3.30.565.10">
    <property type="entry name" value="Histidine kinase-like ATPase, C-terminal domain"/>
    <property type="match status" value="1"/>
</dbReference>